<comment type="caution">
    <text evidence="5">Lacks conserved residue(s) required for the propagation of feature annotation.</text>
</comment>
<dbReference type="Proteomes" id="UP000290289">
    <property type="component" value="Chromosome 1"/>
</dbReference>
<comment type="function">
    <text evidence="5">NAD-dependent protein deacylase. Catalyzes the NAD-dependent hydrolysis of acyl groups from lysine residues.</text>
</comment>
<dbReference type="AlphaFoldDB" id="A0A498KU00"/>
<dbReference type="GO" id="GO:0005759">
    <property type="term" value="C:mitochondrial matrix"/>
    <property type="evidence" value="ECO:0007669"/>
    <property type="project" value="UniProtKB-SubCell"/>
</dbReference>
<evidence type="ECO:0000313" key="10">
    <source>
        <dbReference type="Proteomes" id="UP000290289"/>
    </source>
</evidence>
<dbReference type="GO" id="GO:0070403">
    <property type="term" value="F:NAD+ binding"/>
    <property type="evidence" value="ECO:0007669"/>
    <property type="project" value="UniProtKB-UniRule"/>
</dbReference>
<dbReference type="EMBL" id="RDQH01000327">
    <property type="protein sequence ID" value="RXI09192.1"/>
    <property type="molecule type" value="Genomic_DNA"/>
</dbReference>
<reference evidence="9 10" key="1">
    <citation type="submission" date="2018-10" db="EMBL/GenBank/DDBJ databases">
        <title>A high-quality apple genome assembly.</title>
        <authorList>
            <person name="Hu J."/>
        </authorList>
    </citation>
    <scope>NUCLEOTIDE SEQUENCE [LARGE SCALE GENOMIC DNA]</scope>
    <source>
        <strain evidence="10">cv. HFTH1</strain>
        <tissue evidence="9">Young leaf</tissue>
    </source>
</reference>
<feature type="compositionally biased region" description="Basic and acidic residues" evidence="7">
    <location>
        <begin position="30"/>
        <end position="39"/>
    </location>
</feature>
<comment type="cofactor">
    <cofactor evidence="5">
        <name>Zn(2+)</name>
        <dbReference type="ChEBI" id="CHEBI:29105"/>
    </cofactor>
    <text evidence="5">Binds 1 zinc ion per subunit.</text>
</comment>
<accession>A0A498KU00</accession>
<dbReference type="Gene3D" id="3.30.1600.10">
    <property type="entry name" value="SIR2/SIRT2 'Small Domain"/>
    <property type="match status" value="1"/>
</dbReference>
<feature type="region of interest" description="Disordered" evidence="7">
    <location>
        <begin position="146"/>
        <end position="172"/>
    </location>
</feature>
<dbReference type="PANTHER" id="PTHR11085:SF10">
    <property type="entry name" value="NAD-DEPENDENT PROTEIN DEACYLASE SIRTUIN-5, MITOCHONDRIAL-RELATED"/>
    <property type="match status" value="1"/>
</dbReference>
<feature type="active site" description="Proton acceptor" evidence="5 6">
    <location>
        <position position="295"/>
    </location>
</feature>
<dbReference type="InterPro" id="IPR029035">
    <property type="entry name" value="DHS-like_NAD/FAD-binding_dom"/>
</dbReference>
<keyword evidence="3 5" id="KW-0862">Zinc</keyword>
<sequence>MAHSYWECDIKAESFMAKPLRRCRSRQRGPKRETWRETNESTTTVEFKPKPKPKPIPKPPPSVRSNFPKQNKSIETTMMAMLMRSPPHLPIPFSSSSRNAAQLLGNIMTGKSARLSSSTNLRLPSSRARVISFDCSVKSVQTSCRMSVPGTSSRREDKVPSSFVRDKKLVPDSDPPSMQDVNILYQFFDQSTKLMVLTGAGISTECGIPDYRSPNGAYSSGFKPITHQEFLRSNRTRRRYWARSYAGWRRFTAAEPGSAHISLASLEKAGRINFMITQNVDRLHHRAGSNPVELHGTVYSVICIDCGFSFPRNLFQDQVKALNPKWAEAIESLDYGNPGSEKSFGMKQRPDGDIEIDEKFWEEEFHIPTCPKCNGVLKPDVIFFGDNVPKDRAEKTIQAAKECDAFLVLGSSLMTMSAYRLVRAAHEAGAATAIVNVGVTRADDIVPLKINARLGEILPRVLDMGSLGVPAIEACFGFMSRYRRPQEIERCCQILLVSQSLK</sequence>
<dbReference type="EC" id="2.3.1.-" evidence="5"/>
<evidence type="ECO:0000256" key="1">
    <source>
        <dbReference type="ARBA" id="ARBA00022679"/>
    </source>
</evidence>
<dbReference type="Gene3D" id="3.40.50.1220">
    <property type="entry name" value="TPP-binding domain"/>
    <property type="match status" value="1"/>
</dbReference>
<comment type="catalytic activity">
    <reaction evidence="5">
        <text>N(6)-acetyl-L-lysyl-[protein] + NAD(+) + H2O = 2''-O-acetyl-ADP-D-ribose + nicotinamide + L-lysyl-[protein]</text>
        <dbReference type="Rhea" id="RHEA:43636"/>
        <dbReference type="Rhea" id="RHEA-COMP:9752"/>
        <dbReference type="Rhea" id="RHEA-COMP:10731"/>
        <dbReference type="ChEBI" id="CHEBI:15377"/>
        <dbReference type="ChEBI" id="CHEBI:17154"/>
        <dbReference type="ChEBI" id="CHEBI:29969"/>
        <dbReference type="ChEBI" id="CHEBI:57540"/>
        <dbReference type="ChEBI" id="CHEBI:61930"/>
        <dbReference type="ChEBI" id="CHEBI:83767"/>
        <dbReference type="EC" id="2.3.1.286"/>
    </reaction>
</comment>
<protein>
    <recommendedName>
        <fullName evidence="5">NAD-dependent protein deacylase</fullName>
        <ecNumber evidence="5">2.3.1.-</ecNumber>
    </recommendedName>
    <alternativeName>
        <fullName evidence="5">Regulatory protein SIR2 homolog</fullName>
    </alternativeName>
</protein>
<dbReference type="HAMAP" id="MF_01967">
    <property type="entry name" value="Sirtuin_ClassII"/>
    <property type="match status" value="1"/>
</dbReference>
<name>A0A498KU00_MALDO</name>
<evidence type="ECO:0000256" key="6">
    <source>
        <dbReference type="PROSITE-ProRule" id="PRU00236"/>
    </source>
</evidence>
<dbReference type="PROSITE" id="PS50305">
    <property type="entry name" value="SIRTUIN"/>
    <property type="match status" value="1"/>
</dbReference>
<feature type="compositionally biased region" description="Basic and acidic residues" evidence="7">
    <location>
        <begin position="153"/>
        <end position="171"/>
    </location>
</feature>
<evidence type="ECO:0000259" key="8">
    <source>
        <dbReference type="PROSITE" id="PS50305"/>
    </source>
</evidence>
<keyword evidence="1 5" id="KW-0808">Transferase</keyword>
<feature type="domain" description="Deacetylase sirtuin-type" evidence="8">
    <location>
        <begin position="171"/>
        <end position="470"/>
    </location>
</feature>
<feature type="binding site" evidence="5">
    <location>
        <begin position="436"/>
        <end position="438"/>
    </location>
    <ligand>
        <name>NAD(+)</name>
        <dbReference type="ChEBI" id="CHEBI:57540"/>
    </ligand>
</feature>
<dbReference type="GO" id="GO:0008270">
    <property type="term" value="F:zinc ion binding"/>
    <property type="evidence" value="ECO:0007669"/>
    <property type="project" value="UniProtKB-UniRule"/>
</dbReference>
<feature type="binding site" evidence="5 6">
    <location>
        <position position="306"/>
    </location>
    <ligand>
        <name>Zn(2+)</name>
        <dbReference type="ChEBI" id="CHEBI:29105"/>
    </ligand>
</feature>
<dbReference type="GO" id="GO:0017136">
    <property type="term" value="F:histone deacetylase activity, NAD-dependent"/>
    <property type="evidence" value="ECO:0007669"/>
    <property type="project" value="TreeGrafter"/>
</dbReference>
<proteinExistence type="inferred from homology"/>
<dbReference type="PANTHER" id="PTHR11085">
    <property type="entry name" value="NAD-DEPENDENT PROTEIN DEACYLASE SIRTUIN-5, MITOCHONDRIAL-RELATED"/>
    <property type="match status" value="1"/>
</dbReference>
<dbReference type="SUPFAM" id="SSF52467">
    <property type="entry name" value="DHS-like NAD/FAD-binding domain"/>
    <property type="match status" value="1"/>
</dbReference>
<dbReference type="InterPro" id="IPR026587">
    <property type="entry name" value="Sirtuin_class_II"/>
</dbReference>
<keyword evidence="10" id="KW-1185">Reference proteome</keyword>
<feature type="binding site" evidence="5">
    <location>
        <position position="454"/>
    </location>
    <ligand>
        <name>NAD(+)</name>
        <dbReference type="ChEBI" id="CHEBI:57540"/>
    </ligand>
</feature>
<dbReference type="InterPro" id="IPR026591">
    <property type="entry name" value="Sirtuin_cat_small_dom_sf"/>
</dbReference>
<dbReference type="InterPro" id="IPR003000">
    <property type="entry name" value="Sirtuin"/>
</dbReference>
<evidence type="ECO:0000313" key="9">
    <source>
        <dbReference type="EMBL" id="RXI09192.1"/>
    </source>
</evidence>
<dbReference type="NCBIfam" id="NF003738">
    <property type="entry name" value="PRK05333.1"/>
    <property type="match status" value="1"/>
</dbReference>
<dbReference type="InterPro" id="IPR026590">
    <property type="entry name" value="Ssirtuin_cat_dom"/>
</dbReference>
<feature type="binding site" evidence="5 6">
    <location>
        <position position="370"/>
    </location>
    <ligand>
        <name>Zn(2+)</name>
        <dbReference type="ChEBI" id="CHEBI:29105"/>
    </ligand>
</feature>
<feature type="region of interest" description="Disordered" evidence="7">
    <location>
        <begin position="21"/>
        <end position="69"/>
    </location>
</feature>
<evidence type="ECO:0000256" key="3">
    <source>
        <dbReference type="ARBA" id="ARBA00022833"/>
    </source>
</evidence>
<gene>
    <name evidence="9" type="ORF">DVH24_023353</name>
</gene>
<dbReference type="CDD" id="cd01409">
    <property type="entry name" value="SIRT4"/>
    <property type="match status" value="1"/>
</dbReference>
<keyword evidence="2 5" id="KW-0479">Metal-binding</keyword>
<evidence type="ECO:0000256" key="5">
    <source>
        <dbReference type="HAMAP-Rule" id="MF_03161"/>
    </source>
</evidence>
<evidence type="ECO:0000256" key="4">
    <source>
        <dbReference type="ARBA" id="ARBA00023027"/>
    </source>
</evidence>
<feature type="binding site" evidence="5 6">
    <location>
        <position position="373"/>
    </location>
    <ligand>
        <name>Zn(2+)</name>
        <dbReference type="ChEBI" id="CHEBI:29105"/>
    </ligand>
</feature>
<organism evidence="9 10">
    <name type="scientific">Malus domestica</name>
    <name type="common">Apple</name>
    <name type="synonym">Pyrus malus</name>
    <dbReference type="NCBI Taxonomy" id="3750"/>
    <lineage>
        <taxon>Eukaryota</taxon>
        <taxon>Viridiplantae</taxon>
        <taxon>Streptophyta</taxon>
        <taxon>Embryophyta</taxon>
        <taxon>Tracheophyta</taxon>
        <taxon>Spermatophyta</taxon>
        <taxon>Magnoliopsida</taxon>
        <taxon>eudicotyledons</taxon>
        <taxon>Gunneridae</taxon>
        <taxon>Pentapetalae</taxon>
        <taxon>rosids</taxon>
        <taxon>fabids</taxon>
        <taxon>Rosales</taxon>
        <taxon>Rosaceae</taxon>
        <taxon>Amygdaloideae</taxon>
        <taxon>Maleae</taxon>
        <taxon>Malus</taxon>
    </lineage>
</organism>
<keyword evidence="4 5" id="KW-0520">NAD</keyword>
<comment type="subcellular location">
    <subcellularLocation>
        <location evidence="5">Mitochondrion matrix</location>
    </subcellularLocation>
</comment>
<evidence type="ECO:0000256" key="2">
    <source>
        <dbReference type="ARBA" id="ARBA00022723"/>
    </source>
</evidence>
<feature type="binding site" evidence="5">
    <location>
        <begin position="410"/>
        <end position="412"/>
    </location>
    <ligand>
        <name>NAD(+)</name>
        <dbReference type="ChEBI" id="CHEBI:57540"/>
    </ligand>
</feature>
<comment type="similarity">
    <text evidence="5">Belongs to the sirtuin family. Class II subfamily.</text>
</comment>
<dbReference type="STRING" id="3750.A0A498KU00"/>
<evidence type="ECO:0000256" key="7">
    <source>
        <dbReference type="SAM" id="MobiDB-lite"/>
    </source>
</evidence>
<dbReference type="InterPro" id="IPR050134">
    <property type="entry name" value="NAD-dep_sirtuin_deacylases"/>
</dbReference>
<comment type="caution">
    <text evidence="9">The sequence shown here is derived from an EMBL/GenBank/DDBJ whole genome shotgun (WGS) entry which is preliminary data.</text>
</comment>
<feature type="binding site" evidence="5">
    <location>
        <begin position="278"/>
        <end position="281"/>
    </location>
    <ligand>
        <name>NAD(+)</name>
        <dbReference type="ChEBI" id="CHEBI:57540"/>
    </ligand>
</feature>
<feature type="binding site" evidence="5 6">
    <location>
        <position position="303"/>
    </location>
    <ligand>
        <name>Zn(2+)</name>
        <dbReference type="ChEBI" id="CHEBI:29105"/>
    </ligand>
</feature>
<keyword evidence="5" id="KW-0496">Mitochondrion</keyword>
<dbReference type="Pfam" id="PF02146">
    <property type="entry name" value="SIR2"/>
    <property type="match status" value="1"/>
</dbReference>